<accession>A0ACC1I2X8</accession>
<keyword evidence="2" id="KW-1185">Reference proteome</keyword>
<gene>
    <name evidence="1" type="ORF">LPJ66_009782</name>
</gene>
<protein>
    <submittedName>
        <fullName evidence="1">Uncharacterized protein</fullName>
    </submittedName>
</protein>
<evidence type="ECO:0000313" key="1">
    <source>
        <dbReference type="EMBL" id="KAJ1886124.1"/>
    </source>
</evidence>
<comment type="caution">
    <text evidence="1">The sequence shown here is derived from an EMBL/GenBank/DDBJ whole genome shotgun (WGS) entry which is preliminary data.</text>
</comment>
<name>A0ACC1I2X8_9FUNG</name>
<evidence type="ECO:0000313" key="2">
    <source>
        <dbReference type="Proteomes" id="UP001150581"/>
    </source>
</evidence>
<reference evidence="1" key="1">
    <citation type="submission" date="2022-07" db="EMBL/GenBank/DDBJ databases">
        <title>Phylogenomic reconstructions and comparative analyses of Kickxellomycotina fungi.</title>
        <authorList>
            <person name="Reynolds N.K."/>
            <person name="Stajich J.E."/>
            <person name="Barry K."/>
            <person name="Grigoriev I.V."/>
            <person name="Crous P."/>
            <person name="Smith M.E."/>
        </authorList>
    </citation>
    <scope>NUCLEOTIDE SEQUENCE</scope>
    <source>
        <strain evidence="1">Benny 63K</strain>
    </source>
</reference>
<dbReference type="Proteomes" id="UP001150581">
    <property type="component" value="Unassembled WGS sequence"/>
</dbReference>
<sequence length="265" mass="28527">MSAPVHRLFVVGGTGFIGQAICHSALARGWEVLSLSRHGAPTRSTSPSSVSTADTGIQWIKGDALKPETFQEHLVGCTAVVHSVGVLMENSYKKFINMGGGSSNPATAHQQEQQQTITYEMANRDTALSVARAAREVPGVEAFAYISASDVLPFLDSRYISTKRQVENDLIEHSDRMRPIILRPGFIYSQARPITIPIAAGVRAFNAVFHRTPVGCLLKNTPLEKAASPALCREVVASAVVSAIGNKHISGILAIEDIERIGNRV</sequence>
<organism evidence="1 2">
    <name type="scientific">Kickxella alabastrina</name>
    <dbReference type="NCBI Taxonomy" id="61397"/>
    <lineage>
        <taxon>Eukaryota</taxon>
        <taxon>Fungi</taxon>
        <taxon>Fungi incertae sedis</taxon>
        <taxon>Zoopagomycota</taxon>
        <taxon>Kickxellomycotina</taxon>
        <taxon>Kickxellomycetes</taxon>
        <taxon>Kickxellales</taxon>
        <taxon>Kickxellaceae</taxon>
        <taxon>Kickxella</taxon>
    </lineage>
</organism>
<dbReference type="EMBL" id="JANBPG010002344">
    <property type="protein sequence ID" value="KAJ1886124.1"/>
    <property type="molecule type" value="Genomic_DNA"/>
</dbReference>
<proteinExistence type="predicted"/>